<evidence type="ECO:0000256" key="10">
    <source>
        <dbReference type="RuleBase" id="RU280818"/>
    </source>
</evidence>
<feature type="domain" description="MHD" evidence="13">
    <location>
        <begin position="819"/>
        <end position="1086"/>
    </location>
</feature>
<reference evidence="15" key="1">
    <citation type="submission" date="2022-12" db="EMBL/GenBank/DDBJ databases">
        <title>Genome assemblies of Blomia tropicalis.</title>
        <authorList>
            <person name="Cui Y."/>
        </authorList>
    </citation>
    <scope>NUCLEOTIDE SEQUENCE</scope>
    <source>
        <tissue evidence="15">Adult mites</tissue>
    </source>
</reference>
<dbReference type="InterPro" id="IPR036322">
    <property type="entry name" value="WD40_repeat_dom_sf"/>
</dbReference>
<gene>
    <name evidence="15" type="ORF">RDWZM_003437</name>
</gene>
<feature type="region of interest" description="Disordered" evidence="12">
    <location>
        <begin position="701"/>
        <end position="745"/>
    </location>
</feature>
<evidence type="ECO:0000259" key="13">
    <source>
        <dbReference type="PROSITE" id="PS51072"/>
    </source>
</evidence>
<dbReference type="SUPFAM" id="SSF103657">
    <property type="entry name" value="BAR/IMD domain-like"/>
    <property type="match status" value="1"/>
</dbReference>
<evidence type="ECO:0000256" key="2">
    <source>
        <dbReference type="ARBA" id="ARBA00009482"/>
    </source>
</evidence>
<proteinExistence type="inferred from homology"/>
<dbReference type="InterPro" id="IPR001060">
    <property type="entry name" value="FCH_dom"/>
</dbReference>
<dbReference type="PANTHER" id="PTHR10856:SF44">
    <property type="entry name" value="CORONIN"/>
    <property type="match status" value="1"/>
</dbReference>
<dbReference type="OMA" id="NCHEMST"/>
<dbReference type="InterPro" id="IPR015943">
    <property type="entry name" value="WD40/YVTN_repeat-like_dom_sf"/>
</dbReference>
<keyword evidence="16" id="KW-1185">Reference proteome</keyword>
<feature type="repeat" description="WD" evidence="8">
    <location>
        <begin position="1216"/>
        <end position="1258"/>
    </location>
</feature>
<dbReference type="GO" id="GO:0051015">
    <property type="term" value="F:actin filament binding"/>
    <property type="evidence" value="ECO:0007669"/>
    <property type="project" value="TreeGrafter"/>
</dbReference>
<comment type="similarity">
    <text evidence="3">Belongs to the FCHO family.</text>
</comment>
<evidence type="ECO:0000256" key="7">
    <source>
        <dbReference type="ARBA" id="ARBA00023203"/>
    </source>
</evidence>
<dbReference type="InterPro" id="IPR028565">
    <property type="entry name" value="MHD"/>
</dbReference>
<evidence type="ECO:0000256" key="1">
    <source>
        <dbReference type="ARBA" id="ARBA00004283"/>
    </source>
</evidence>
<dbReference type="PANTHER" id="PTHR10856">
    <property type="entry name" value="CORONIN"/>
    <property type="match status" value="1"/>
</dbReference>
<evidence type="ECO:0000256" key="4">
    <source>
        <dbReference type="ARBA" id="ARBA00022574"/>
    </source>
</evidence>
<feature type="coiled-coil region" evidence="11">
    <location>
        <begin position="161"/>
        <end position="192"/>
    </location>
</feature>
<keyword evidence="5 10" id="KW-0677">Repeat</keyword>
<comment type="similarity">
    <text evidence="2 10">Belongs to the WD repeat coronin family.</text>
</comment>
<feature type="coiled-coil region" evidence="11">
    <location>
        <begin position="1731"/>
        <end position="1758"/>
    </location>
</feature>
<evidence type="ECO:0000256" key="5">
    <source>
        <dbReference type="ARBA" id="ARBA00022737"/>
    </source>
</evidence>
<dbReference type="InterPro" id="IPR018808">
    <property type="entry name" value="Muniscin_C"/>
</dbReference>
<dbReference type="SMART" id="SM00320">
    <property type="entry name" value="WD40"/>
    <property type="match status" value="3"/>
</dbReference>
<organism evidence="15 16">
    <name type="scientific">Blomia tropicalis</name>
    <name type="common">Mite</name>
    <dbReference type="NCBI Taxonomy" id="40697"/>
    <lineage>
        <taxon>Eukaryota</taxon>
        <taxon>Metazoa</taxon>
        <taxon>Ecdysozoa</taxon>
        <taxon>Arthropoda</taxon>
        <taxon>Chelicerata</taxon>
        <taxon>Arachnida</taxon>
        <taxon>Acari</taxon>
        <taxon>Acariformes</taxon>
        <taxon>Sarcoptiformes</taxon>
        <taxon>Astigmata</taxon>
        <taxon>Glycyphagoidea</taxon>
        <taxon>Echimyopodidae</taxon>
        <taxon>Blomia</taxon>
    </lineage>
</organism>
<evidence type="ECO:0000256" key="3">
    <source>
        <dbReference type="ARBA" id="ARBA00011064"/>
    </source>
</evidence>
<evidence type="ECO:0000256" key="9">
    <source>
        <dbReference type="PROSITE-ProRule" id="PRU01077"/>
    </source>
</evidence>
<feature type="region of interest" description="Disordered" evidence="12">
    <location>
        <begin position="659"/>
        <end position="683"/>
    </location>
</feature>
<name>A0A9Q0MIA7_BLOTA</name>
<evidence type="ECO:0000259" key="14">
    <source>
        <dbReference type="PROSITE" id="PS51741"/>
    </source>
</evidence>
<dbReference type="SMART" id="SM00055">
    <property type="entry name" value="FCH"/>
    <property type="match status" value="1"/>
</dbReference>
<dbReference type="SMART" id="SM01166">
    <property type="entry name" value="DUF1899"/>
    <property type="match status" value="1"/>
</dbReference>
<feature type="region of interest" description="Disordered" evidence="12">
    <location>
        <begin position="589"/>
        <end position="613"/>
    </location>
</feature>
<feature type="repeat" description="WD" evidence="8">
    <location>
        <begin position="1259"/>
        <end position="1300"/>
    </location>
</feature>
<dbReference type="Pfam" id="PF10291">
    <property type="entry name" value="muHD"/>
    <property type="match status" value="1"/>
</dbReference>
<evidence type="ECO:0000256" key="6">
    <source>
        <dbReference type="ARBA" id="ARBA00023054"/>
    </source>
</evidence>
<comment type="caution">
    <text evidence="15">The sequence shown here is derived from an EMBL/GenBank/DDBJ whole genome shotgun (WGS) entry which is preliminary data.</text>
</comment>
<feature type="region of interest" description="Disordered" evidence="12">
    <location>
        <begin position="635"/>
        <end position="654"/>
    </location>
</feature>
<dbReference type="PROSITE" id="PS50294">
    <property type="entry name" value="WD_REPEATS_REGION"/>
    <property type="match status" value="2"/>
</dbReference>
<dbReference type="InterPro" id="IPR015048">
    <property type="entry name" value="DUF1899"/>
</dbReference>
<feature type="compositionally biased region" description="Low complexity" evidence="12">
    <location>
        <begin position="731"/>
        <end position="745"/>
    </location>
</feature>
<feature type="compositionally biased region" description="Polar residues" evidence="12">
    <location>
        <begin position="701"/>
        <end position="720"/>
    </location>
</feature>
<dbReference type="Pfam" id="PF16300">
    <property type="entry name" value="WD40_4"/>
    <property type="match status" value="1"/>
</dbReference>
<protein>
    <recommendedName>
        <fullName evidence="10">Coronin</fullName>
    </recommendedName>
</protein>
<sequence>MIVDFQDHFWGDKQNGFDVLYQNLKCGSTSAKELAEFLRSRTVMEENSFNFLIKLSRKTGNQQFGTFNPLWIILKSSTEKLSSLHMQTAQRLTQLIKEITKYCDDHHKKQKQIKTEETATIEAINELKETISAHNKAKEFYYAKTIEVDRLKRESASQKDIEKAEARVNKACAEYKNLIDKYMKSKNDYEKKFRVSCKNFQNLEEDHIKQMKEYLASYYQILDSGHALIGQVYKEFQNNCHEMSTERLLELFTKSKGTGTTKLADIQFEEANVNNFQLNLPSTNVPNVTVSGTGSNNMTSNSNLSSSVDLINLDSLPHQSVANFVTTNDFSTPNEPNNLFNSATSYASSSSSSTTTGLRKEGKSFVSIYSGNNVSDSKHSNPFHLGKLSTAKQKRRVYSSHYALSLMDLFASSNATNQPINSRVIEQCLPSNVNVSLPTTSSTNNIVSHVPACASSIIIGNYNEQVRIDSYSKYDVPIDREVVDHRSNVTLSEVKFNDSHNDHHKSYPDVRVNSTLRSSKCYTIRPTQPTAKEESTFDSSSGSDSDSEDEKEKKIFIRIKPKNGAQISASVDQLIASAGALTLAPTTHSNRRANLSANPSPVQNDGTIKRSASATQTAFKSNNQNDLFDIFTSQESNTNNANKQETTSAKFANSFESTTGTISKTNDNTKSLETGHSEANNTSNDRYAAFSNLFVMPSKIEPTSTQSVPNKDPFMSSSEGNILPLPPKATNNSNNNNENSFSNSTLSKSISSTQITGPSFSVYRPLSRSFASYSQSISSNGMMSRADSVTSLSSDFRMTPISLCSSRDSSPLTIGMSDTVPIAIAFQESVGACFKGADENLCRINIIGCIKIAFSAGIIQAFSNNPYLQQLSFKLKNINRLDRIILSKELITQIETYEDYTVYEMNMPTLQASLKRLYEQSPNARYYNLDIFKYQFRSLPGAKNAPLQMVSYWKCEEKVTNLKIDFKFNPSAFINSTIQPLRSVQFTANVDGSVVSMNSVPEGKWDSLTKQAIWKYSEVSSSNNLGIGSIKAKFDLSEGTSCPSSVYAQFSAQDTTFSGIEFELIGSAYRLSLVKKQISSGRYYCEPKSLFRGVRASKFRHVFGSAARKDQCYDNINITKNAHDSNFCAVNPKFLAIVTESCGGGSFLVIPIDKVGRVDVHAGRVTGHKGQIFDIKWNPFNDNVIASCSDDTTIKLWYIPDEGLLSRHMNQPVVDLREHKRRVSFVEWHPTVDNILVSAGADHLLIVWNTSRAEMVRIIDCHHEAIHSLSFNRSGSLLATTSKDKRIRIIDPRSGKVVNEGLCHHGTKASKVVYLGDSQKLFTVGFSRYSDRQWAVWSEVDLSAPLTIENIDSSSGVLFPFYDHDTRMVYVAGKGDGNIRYYETTDEAPYCHYLSQYLSGLPQRGLGVMTKRGCNVYKCEVFRFYKLHATRPMCEPISMIVPRKSEQFQADIFPNTAAPTAALTAEQWLSGENRNPILFSLKTGAGAKTNKPVFVKPPTANGQRKAADFEAKLEFISQAKQIDYREKCLPSPKCIDEGTGSDDSNEMNVNDLVKSNPIRTVRSKSNAKSNGNRSESLVASQFVEAVHKTNNSTSRNRLPWVKKMCDDEDDDGVDGVDCDQRSNPMCDIVSMKHMPEATYVTINDDSDDSLATTDDSITDEMALSNGEYDNHATNRADFNLDNTPNNHSPNSNDSMTDKTSFNSDLFESNLTINPKNERELWYAFQEQRALIYKLRAELKEKTDRLDQLEELIAAANLD</sequence>
<keyword evidence="4 8" id="KW-0853">WD repeat</keyword>
<evidence type="ECO:0000256" key="8">
    <source>
        <dbReference type="PROSITE-ProRule" id="PRU00221"/>
    </source>
</evidence>
<evidence type="ECO:0000313" key="16">
    <source>
        <dbReference type="Proteomes" id="UP001142055"/>
    </source>
</evidence>
<dbReference type="Pfam" id="PF08953">
    <property type="entry name" value="DUF1899"/>
    <property type="match status" value="1"/>
</dbReference>
<dbReference type="Pfam" id="PF00400">
    <property type="entry name" value="WD40"/>
    <property type="match status" value="3"/>
</dbReference>
<dbReference type="Gene3D" id="1.20.1270.60">
    <property type="entry name" value="Arfaptin homology (AH) domain/BAR domain"/>
    <property type="match status" value="1"/>
</dbReference>
<evidence type="ECO:0000256" key="11">
    <source>
        <dbReference type="SAM" id="Coils"/>
    </source>
</evidence>
<dbReference type="InterPro" id="IPR031160">
    <property type="entry name" value="F_BAR_dom"/>
</dbReference>
<dbReference type="FunFam" id="2.130.10.10:FF:000502">
    <property type="entry name" value="Coronin"/>
    <property type="match status" value="1"/>
</dbReference>
<feature type="region of interest" description="Disordered" evidence="12">
    <location>
        <begin position="522"/>
        <end position="552"/>
    </location>
</feature>
<dbReference type="PROSITE" id="PS51741">
    <property type="entry name" value="F_BAR"/>
    <property type="match status" value="1"/>
</dbReference>
<dbReference type="Proteomes" id="UP001142055">
    <property type="component" value="Chromosome 1"/>
</dbReference>
<dbReference type="PROSITE" id="PS50082">
    <property type="entry name" value="WD_REPEATS_2"/>
    <property type="match status" value="3"/>
</dbReference>
<comment type="subcellular location">
    <subcellularLocation>
        <location evidence="1">Membrane</location>
        <location evidence="1">Clathrin-coated pit</location>
        <topology evidence="1">Peripheral membrane protein</topology>
        <orientation evidence="1">Cytoplasmic side</orientation>
    </subcellularLocation>
</comment>
<dbReference type="PROSITE" id="PS51072">
    <property type="entry name" value="MHD"/>
    <property type="match status" value="1"/>
</dbReference>
<feature type="repeat" description="WD" evidence="8">
    <location>
        <begin position="1165"/>
        <end position="1197"/>
    </location>
</feature>
<dbReference type="InterPro" id="IPR054713">
    <property type="entry name" value="GMIP/FCHO2-like_FCH"/>
</dbReference>
<dbReference type="Gene3D" id="2.130.10.10">
    <property type="entry name" value="YVTN repeat-like/Quinoprotein amine dehydrogenase"/>
    <property type="match status" value="1"/>
</dbReference>
<dbReference type="EMBL" id="JAPWDV010000001">
    <property type="protein sequence ID" value="KAJ6224892.1"/>
    <property type="molecule type" value="Genomic_DNA"/>
</dbReference>
<evidence type="ECO:0000256" key="12">
    <source>
        <dbReference type="SAM" id="MobiDB-lite"/>
    </source>
</evidence>
<dbReference type="Pfam" id="PF22699">
    <property type="entry name" value="GMIP-like_FCH"/>
    <property type="match status" value="1"/>
</dbReference>
<dbReference type="SMART" id="SM01167">
    <property type="entry name" value="DUF1900"/>
    <property type="match status" value="1"/>
</dbReference>
<dbReference type="InterPro" id="IPR015505">
    <property type="entry name" value="Coronin"/>
</dbReference>
<dbReference type="GO" id="GO:0005905">
    <property type="term" value="C:clathrin-coated pit"/>
    <property type="evidence" value="ECO:0007669"/>
    <property type="project" value="UniProtKB-SubCell"/>
</dbReference>
<feature type="domain" description="F-BAR" evidence="14">
    <location>
        <begin position="3"/>
        <end position="248"/>
    </location>
</feature>
<dbReference type="SUPFAM" id="SSF50978">
    <property type="entry name" value="WD40 repeat-like"/>
    <property type="match status" value="1"/>
</dbReference>
<dbReference type="InterPro" id="IPR001680">
    <property type="entry name" value="WD40_rpt"/>
</dbReference>
<keyword evidence="7" id="KW-0009">Actin-binding</keyword>
<keyword evidence="6 9" id="KW-0175">Coiled coil</keyword>
<accession>A0A9Q0MIA7</accession>
<evidence type="ECO:0000313" key="15">
    <source>
        <dbReference type="EMBL" id="KAJ6224892.1"/>
    </source>
</evidence>
<dbReference type="InterPro" id="IPR027267">
    <property type="entry name" value="AH/BAR_dom_sf"/>
</dbReference>